<dbReference type="InterPro" id="IPR050266">
    <property type="entry name" value="AB_hydrolase_sf"/>
</dbReference>
<dbReference type="GO" id="GO:0016787">
    <property type="term" value="F:hydrolase activity"/>
    <property type="evidence" value="ECO:0007669"/>
    <property type="project" value="UniProtKB-KW"/>
</dbReference>
<evidence type="ECO:0000313" key="3">
    <source>
        <dbReference type="Proteomes" id="UP000565468"/>
    </source>
</evidence>
<dbReference type="PANTHER" id="PTHR43798">
    <property type="entry name" value="MONOACYLGLYCEROL LIPASE"/>
    <property type="match status" value="1"/>
</dbReference>
<dbReference type="RefSeq" id="WP_169505382.1">
    <property type="nucleotide sequence ID" value="NZ_JABBPN010000010.1"/>
</dbReference>
<keyword evidence="2" id="KW-0378">Hydrolase</keyword>
<dbReference type="Proteomes" id="UP000565468">
    <property type="component" value="Unassembled WGS sequence"/>
</dbReference>
<reference evidence="2 3" key="1">
    <citation type="submission" date="2020-04" db="EMBL/GenBank/DDBJ databases">
        <title>Paenibacillus algicola sp. nov., a novel marine bacterium producing alginate lyase.</title>
        <authorList>
            <person name="Huang H."/>
        </authorList>
    </citation>
    <scope>NUCLEOTIDE SEQUENCE [LARGE SCALE GENOMIC DNA]</scope>
    <source>
        <strain evidence="2 3">L7-75</strain>
    </source>
</reference>
<dbReference type="GO" id="GO:0016020">
    <property type="term" value="C:membrane"/>
    <property type="evidence" value="ECO:0007669"/>
    <property type="project" value="TreeGrafter"/>
</dbReference>
<dbReference type="InterPro" id="IPR000073">
    <property type="entry name" value="AB_hydrolase_1"/>
</dbReference>
<name>A0A848M7J2_PAELE</name>
<sequence>MTHISFIDKSLRLAVSIAGLPLTFSQTAVSGYQWKQHKPSGKLVSIGDTQLHAVVSGEPKPHTPTVILESGMGGCSLDWSLVQPELSKHTQVLSYDRAGFGWSTTPMEKPTCRQYVEDLRLLLSELRLKPPYILVGHSYGGMMMKLFASLYPEEVTGLMLVDAVHEDRYDAEKMDHRRIKERRSVLKLSRLGYILSPIGLPRLIKRHIGANRLPSHIQKTVTSLGRRNNAFQAAYSEILCTEESAEQLKKASPLHPDLPVIVLTAGKQSDEWKQDQKKLLDLTQRTRQIIVEESWHSIQIYQPQSVIEAVRSLLHT</sequence>
<dbReference type="SUPFAM" id="SSF53474">
    <property type="entry name" value="alpha/beta-Hydrolases"/>
    <property type="match status" value="1"/>
</dbReference>
<comment type="caution">
    <text evidence="2">The sequence shown here is derived from an EMBL/GenBank/DDBJ whole genome shotgun (WGS) entry which is preliminary data.</text>
</comment>
<protein>
    <submittedName>
        <fullName evidence="2">Alpha/beta hydrolase</fullName>
    </submittedName>
</protein>
<dbReference type="EMBL" id="JABBPN010000010">
    <property type="protein sequence ID" value="NMO96606.1"/>
    <property type="molecule type" value="Genomic_DNA"/>
</dbReference>
<feature type="domain" description="AB hydrolase-1" evidence="1">
    <location>
        <begin position="64"/>
        <end position="170"/>
    </location>
</feature>
<keyword evidence="3" id="KW-1185">Reference proteome</keyword>
<dbReference type="AlphaFoldDB" id="A0A848M7J2"/>
<organism evidence="2 3">
    <name type="scientific">Paenibacillus lemnae</name>
    <dbReference type="NCBI Taxonomy" id="1330551"/>
    <lineage>
        <taxon>Bacteria</taxon>
        <taxon>Bacillati</taxon>
        <taxon>Bacillota</taxon>
        <taxon>Bacilli</taxon>
        <taxon>Bacillales</taxon>
        <taxon>Paenibacillaceae</taxon>
        <taxon>Paenibacillus</taxon>
    </lineage>
</organism>
<dbReference type="Gene3D" id="3.40.50.1820">
    <property type="entry name" value="alpha/beta hydrolase"/>
    <property type="match status" value="1"/>
</dbReference>
<dbReference type="PRINTS" id="PR00111">
    <property type="entry name" value="ABHYDROLASE"/>
</dbReference>
<dbReference type="Pfam" id="PF00561">
    <property type="entry name" value="Abhydrolase_1"/>
    <property type="match status" value="1"/>
</dbReference>
<evidence type="ECO:0000313" key="2">
    <source>
        <dbReference type="EMBL" id="NMO96606.1"/>
    </source>
</evidence>
<evidence type="ECO:0000259" key="1">
    <source>
        <dbReference type="Pfam" id="PF00561"/>
    </source>
</evidence>
<accession>A0A848M7J2</accession>
<proteinExistence type="predicted"/>
<dbReference type="InterPro" id="IPR029058">
    <property type="entry name" value="AB_hydrolase_fold"/>
</dbReference>
<gene>
    <name evidence="2" type="ORF">HII30_12570</name>
</gene>
<dbReference type="PANTHER" id="PTHR43798:SF33">
    <property type="entry name" value="HYDROLASE, PUTATIVE (AFU_ORTHOLOGUE AFUA_2G14860)-RELATED"/>
    <property type="match status" value="1"/>
</dbReference>